<keyword evidence="14" id="KW-1185">Reference proteome</keyword>
<evidence type="ECO:0000313" key="14">
    <source>
        <dbReference type="Proteomes" id="UP000494165"/>
    </source>
</evidence>
<sequence length="228" mass="25201">MAKWVPLESNPEVMNKYLDSLGVPSQWRMLDVYGLDADALAMVPRPVLALLLLFPINDKYEEFSKQQDEEIKSKGQTVSDKVLYIKQFISNSCGTVALIHSIANNTDQITLADGELKKFLTEAASLDSTGRGELLSKSEAIANIHKELALDGQSRAPDADQPTDYHFVALVHSDGGLYELDGRKSFPINHGDTTPETFLEDAAAVCRKFMEREPENLNFTIVALAANN</sequence>
<dbReference type="InterPro" id="IPR001578">
    <property type="entry name" value="Peptidase_C12_UCH"/>
</dbReference>
<dbReference type="Pfam" id="PF01088">
    <property type="entry name" value="Peptidase_C12"/>
    <property type="match status" value="1"/>
</dbReference>
<feature type="site" description="Important for enzyme activity" evidence="10">
    <location>
        <position position="181"/>
    </location>
</feature>
<evidence type="ECO:0000256" key="3">
    <source>
        <dbReference type="ARBA" id="ARBA00012759"/>
    </source>
</evidence>
<evidence type="ECO:0000256" key="1">
    <source>
        <dbReference type="ARBA" id="ARBA00000707"/>
    </source>
</evidence>
<dbReference type="GO" id="GO:0005737">
    <property type="term" value="C:cytoplasm"/>
    <property type="evidence" value="ECO:0007669"/>
    <property type="project" value="TreeGrafter"/>
</dbReference>
<evidence type="ECO:0000256" key="9">
    <source>
        <dbReference type="ARBA" id="ARBA00073226"/>
    </source>
</evidence>
<evidence type="ECO:0000256" key="4">
    <source>
        <dbReference type="ARBA" id="ARBA00022670"/>
    </source>
</evidence>
<keyword evidence="6 10" id="KW-0378">Hydrolase</keyword>
<evidence type="ECO:0000313" key="13">
    <source>
        <dbReference type="EMBL" id="CAB3384424.1"/>
    </source>
</evidence>
<dbReference type="PANTHER" id="PTHR10589">
    <property type="entry name" value="UBIQUITIN CARBOXYL-TERMINAL HYDROLASE"/>
    <property type="match status" value="1"/>
</dbReference>
<feature type="active site" description="Proton donor" evidence="10">
    <location>
        <position position="166"/>
    </location>
</feature>
<feature type="site" description="Transition state stabilizer" evidence="10">
    <location>
        <position position="87"/>
    </location>
</feature>
<feature type="active site" description="Nucleophile" evidence="10">
    <location>
        <position position="93"/>
    </location>
</feature>
<comment type="catalytic activity">
    <reaction evidence="1 10 11">
        <text>Thiol-dependent hydrolysis of ester, thioester, amide, peptide and isopeptide bonds formed by the C-terminal Gly of ubiquitin (a 76-residue protein attached to proteins as an intracellular targeting signal).</text>
        <dbReference type="EC" id="3.4.19.12"/>
    </reaction>
</comment>
<dbReference type="OrthoDB" id="427186at2759"/>
<keyword evidence="4 10" id="KW-0645">Protease</keyword>
<keyword evidence="5 10" id="KW-0833">Ubl conjugation pathway</keyword>
<dbReference type="PANTHER" id="PTHR10589:SF17">
    <property type="entry name" value="UBIQUITIN CARBOXYL-TERMINAL HYDROLASE"/>
    <property type="match status" value="1"/>
</dbReference>
<evidence type="ECO:0000256" key="7">
    <source>
        <dbReference type="ARBA" id="ARBA00022807"/>
    </source>
</evidence>
<accession>A0A8S1DUA2</accession>
<dbReference type="GO" id="GO:0006511">
    <property type="term" value="P:ubiquitin-dependent protein catabolic process"/>
    <property type="evidence" value="ECO:0007669"/>
    <property type="project" value="UniProtKB-UniRule"/>
</dbReference>
<dbReference type="PRINTS" id="PR00707">
    <property type="entry name" value="UBCTHYDRLASE"/>
</dbReference>
<dbReference type="Proteomes" id="UP000494165">
    <property type="component" value="Unassembled WGS sequence"/>
</dbReference>
<evidence type="ECO:0000256" key="10">
    <source>
        <dbReference type="PROSITE-ProRule" id="PRU01393"/>
    </source>
</evidence>
<keyword evidence="7 10" id="KW-0788">Thiol protease</keyword>
<comment type="similarity">
    <text evidence="2 10 11">Belongs to the peptidase C12 family.</text>
</comment>
<evidence type="ECO:0000256" key="8">
    <source>
        <dbReference type="ARBA" id="ARBA00055560"/>
    </source>
</evidence>
<feature type="domain" description="UCH catalytic" evidence="12">
    <location>
        <begin position="3"/>
        <end position="226"/>
    </location>
</feature>
<dbReference type="PROSITE" id="PS00140">
    <property type="entry name" value="UCH_1"/>
    <property type="match status" value="1"/>
</dbReference>
<dbReference type="InterPro" id="IPR036959">
    <property type="entry name" value="Peptidase_C12_UCH_sf"/>
</dbReference>
<dbReference type="Gene3D" id="3.40.532.10">
    <property type="entry name" value="Peptidase C12, ubiquitin carboxyl-terminal hydrolase"/>
    <property type="match status" value="1"/>
</dbReference>
<organism evidence="13 14">
    <name type="scientific">Cloeon dipterum</name>
    <dbReference type="NCBI Taxonomy" id="197152"/>
    <lineage>
        <taxon>Eukaryota</taxon>
        <taxon>Metazoa</taxon>
        <taxon>Ecdysozoa</taxon>
        <taxon>Arthropoda</taxon>
        <taxon>Hexapoda</taxon>
        <taxon>Insecta</taxon>
        <taxon>Pterygota</taxon>
        <taxon>Palaeoptera</taxon>
        <taxon>Ephemeroptera</taxon>
        <taxon>Pisciforma</taxon>
        <taxon>Baetidae</taxon>
        <taxon>Cloeon</taxon>
    </lineage>
</organism>
<evidence type="ECO:0000256" key="11">
    <source>
        <dbReference type="RuleBase" id="RU361215"/>
    </source>
</evidence>
<dbReference type="PROSITE" id="PS52048">
    <property type="entry name" value="UCH_DOMAIN"/>
    <property type="match status" value="1"/>
</dbReference>
<evidence type="ECO:0000256" key="2">
    <source>
        <dbReference type="ARBA" id="ARBA00009326"/>
    </source>
</evidence>
<name>A0A8S1DUA2_9INSE</name>
<proteinExistence type="inferred from homology"/>
<dbReference type="AlphaFoldDB" id="A0A8S1DUA2"/>
<comment type="caution">
    <text evidence="13">The sequence shown here is derived from an EMBL/GenBank/DDBJ whole genome shotgun (WGS) entry which is preliminary data.</text>
</comment>
<dbReference type="EC" id="3.4.19.12" evidence="3 11"/>
<evidence type="ECO:0000256" key="5">
    <source>
        <dbReference type="ARBA" id="ARBA00022786"/>
    </source>
</evidence>
<protein>
    <recommendedName>
        <fullName evidence="9 11">Ubiquitin carboxyl-terminal hydrolase</fullName>
        <ecNumber evidence="3 11">3.4.19.12</ecNumber>
    </recommendedName>
</protein>
<dbReference type="GO" id="GO:0004843">
    <property type="term" value="F:cysteine-type deubiquitinase activity"/>
    <property type="evidence" value="ECO:0007669"/>
    <property type="project" value="UniProtKB-UniRule"/>
</dbReference>
<evidence type="ECO:0000256" key="6">
    <source>
        <dbReference type="ARBA" id="ARBA00022801"/>
    </source>
</evidence>
<dbReference type="InterPro" id="IPR038765">
    <property type="entry name" value="Papain-like_cys_pep_sf"/>
</dbReference>
<dbReference type="EMBL" id="CADEPI010000350">
    <property type="protein sequence ID" value="CAB3384424.1"/>
    <property type="molecule type" value="Genomic_DNA"/>
</dbReference>
<comment type="function">
    <text evidence="8">Ubiquitin-protein hydrolase is involved both in the processing of ubiquitin precursors and of ubiquitinated proteins. This enzyme is a thiol protease that recognizes and hydrolyzes a peptide bond at the C-terminal glycine of ubiquitin.</text>
</comment>
<dbReference type="SUPFAM" id="SSF54001">
    <property type="entry name" value="Cysteine proteinases"/>
    <property type="match status" value="1"/>
</dbReference>
<evidence type="ECO:0000259" key="12">
    <source>
        <dbReference type="PROSITE" id="PS52048"/>
    </source>
</evidence>
<dbReference type="FunFam" id="3.40.532.10:FF:000006">
    <property type="entry name" value="Ubiquitin carboxyl-terminal hydrolase"/>
    <property type="match status" value="1"/>
</dbReference>
<dbReference type="CDD" id="cd09616">
    <property type="entry name" value="Peptidase_C12_UCH_L1_L3"/>
    <property type="match status" value="1"/>
</dbReference>
<dbReference type="InterPro" id="IPR057254">
    <property type="entry name" value="UCH_AS"/>
</dbReference>
<reference evidence="13 14" key="1">
    <citation type="submission" date="2020-04" db="EMBL/GenBank/DDBJ databases">
        <authorList>
            <person name="Alioto T."/>
            <person name="Alioto T."/>
            <person name="Gomez Garrido J."/>
        </authorList>
    </citation>
    <scope>NUCLEOTIDE SEQUENCE [LARGE SCALE GENOMIC DNA]</scope>
</reference>
<gene>
    <name evidence="13" type="ORF">CLODIP_2_CD09023</name>
</gene>
<dbReference type="GO" id="GO:0016579">
    <property type="term" value="P:protein deubiquitination"/>
    <property type="evidence" value="ECO:0007669"/>
    <property type="project" value="TreeGrafter"/>
</dbReference>